<dbReference type="InterPro" id="IPR001387">
    <property type="entry name" value="Cro/C1-type_HTH"/>
</dbReference>
<reference evidence="2 3" key="1">
    <citation type="submission" date="2017-04" db="EMBL/GenBank/DDBJ databases">
        <title>The complete genome sequence of Streptomyces albolongus YIM 101047, the producer of novel bafilomycins and novel odoriferous sesquiterpenoids.</title>
        <authorList>
            <person name="Yin M."/>
            <person name="Jiang Y."/>
        </authorList>
    </citation>
    <scope>NUCLEOTIDE SEQUENCE [LARGE SCALE GENOMIC DNA]</scope>
    <source>
        <strain evidence="2 3">YIM 101047</strain>
    </source>
</reference>
<dbReference type="RefSeq" id="WP_084748889.1">
    <property type="nucleotide sequence ID" value="NZ_CP020563.1"/>
</dbReference>
<dbReference type="AlphaFoldDB" id="A0ABC8BYK2"/>
<dbReference type="SUPFAM" id="SSF47413">
    <property type="entry name" value="lambda repressor-like DNA-binding domains"/>
    <property type="match status" value="1"/>
</dbReference>
<dbReference type="InterPro" id="IPR010982">
    <property type="entry name" value="Lambda_DNA-bd_dom_sf"/>
</dbReference>
<evidence type="ECO:0000313" key="2">
    <source>
        <dbReference type="EMBL" id="ARF74835.1"/>
    </source>
</evidence>
<dbReference type="Proteomes" id="UP000192251">
    <property type="component" value="Chromosome"/>
</dbReference>
<keyword evidence="3" id="KW-1185">Reference proteome</keyword>
<dbReference type="KEGG" id="kab:B7C62_23295"/>
<dbReference type="Pfam" id="PF19054">
    <property type="entry name" value="DUF5753"/>
    <property type="match status" value="1"/>
</dbReference>
<dbReference type="PROSITE" id="PS50943">
    <property type="entry name" value="HTH_CROC1"/>
    <property type="match status" value="1"/>
</dbReference>
<feature type="domain" description="HTH cro/C1-type" evidence="1">
    <location>
        <begin position="19"/>
        <end position="72"/>
    </location>
</feature>
<dbReference type="InterPro" id="IPR043917">
    <property type="entry name" value="DUF5753"/>
</dbReference>
<dbReference type="EMBL" id="CP020563">
    <property type="protein sequence ID" value="ARF74835.1"/>
    <property type="molecule type" value="Genomic_DNA"/>
</dbReference>
<sequence length="294" mass="32810">MVEAASGSTVPRRQLGRHLRELRNRARLTVRAASTALEWSDQKIWRIETGQTSMRSLDVEAMCRAYGADAELTKGLMGLAKETKNRGWWHAYGDVIPEGFDLFIGLEGAAASLRQYIKDLVPGLVQTEDYARALIREGTHGVDRDEIERRVHVRMARQELLTRVTSPPTLELVLGEAVLRQPVGGGEVMARQLHRLAETMDLPNVSLRVVPFSAGLHYGLVSGPFTLLRFPVNGDGQPMEPPTVYMEGFTGDLYLDKPQEIERYDGAFTSLWGAALDHQGTQNILRQAAKEFSR</sequence>
<gene>
    <name evidence="2" type="ORF">B7C62_23295</name>
</gene>
<protein>
    <submittedName>
        <fullName evidence="2">Transcriptional regulator</fullName>
    </submittedName>
</protein>
<evidence type="ECO:0000313" key="3">
    <source>
        <dbReference type="Proteomes" id="UP000192251"/>
    </source>
</evidence>
<proteinExistence type="predicted"/>
<dbReference type="Pfam" id="PF13560">
    <property type="entry name" value="HTH_31"/>
    <property type="match status" value="1"/>
</dbReference>
<evidence type="ECO:0000259" key="1">
    <source>
        <dbReference type="PROSITE" id="PS50943"/>
    </source>
</evidence>
<organism evidence="2 3">
    <name type="scientific">Kitasatospora albolonga</name>
    <dbReference type="NCBI Taxonomy" id="68173"/>
    <lineage>
        <taxon>Bacteria</taxon>
        <taxon>Bacillati</taxon>
        <taxon>Actinomycetota</taxon>
        <taxon>Actinomycetes</taxon>
        <taxon>Kitasatosporales</taxon>
        <taxon>Streptomycetaceae</taxon>
        <taxon>Kitasatospora</taxon>
    </lineage>
</organism>
<dbReference type="CDD" id="cd00093">
    <property type="entry name" value="HTH_XRE"/>
    <property type="match status" value="1"/>
</dbReference>
<name>A0ABC8BYK2_9ACTN</name>
<dbReference type="Gene3D" id="1.10.260.40">
    <property type="entry name" value="lambda repressor-like DNA-binding domains"/>
    <property type="match status" value="1"/>
</dbReference>
<accession>A0ABC8BYK2</accession>